<dbReference type="InterPro" id="IPR003697">
    <property type="entry name" value="Maf-like"/>
</dbReference>
<keyword evidence="2 5" id="KW-0963">Cytoplasm</keyword>
<sequence>MTRLVLGSASPGRLKVLRDAGIEPLVIASHVDEDVVIAALGPDAVPSDVVCVLAAAKAAQVATTLTGTQRIVAADCVVVACDSMLYIEGRLLGKPASIDEAREQWRSMAGRAGQLYTGHGVIRLQDNKTVYRAAETAITTVYFGTPSASDLEAYLASGESLRVAGGFTLDGLGGWFIDGVQGNPSNVIGLSLPLLRSLVQRCGLSVAALWAGNAGGPAHKQQ</sequence>
<dbReference type="Proteomes" id="UP000048289">
    <property type="component" value="Unassembled WGS sequence"/>
</dbReference>
<comment type="function">
    <text evidence="5">Nucleoside triphosphate pyrophosphatase. May have a dual role in cell division arrest and in preventing the incorporation of modified nucleotides into cellular nucleic acids.</text>
</comment>
<dbReference type="CDD" id="cd00555">
    <property type="entry name" value="Maf"/>
    <property type="match status" value="1"/>
</dbReference>
<dbReference type="EMBL" id="LR027516">
    <property type="protein sequence ID" value="VCU51579.1"/>
    <property type="molecule type" value="Genomic_DNA"/>
</dbReference>
<proteinExistence type="inferred from homology"/>
<evidence type="ECO:0000313" key="24">
    <source>
        <dbReference type="Proteomes" id="UP000256381"/>
    </source>
</evidence>
<evidence type="ECO:0000313" key="19">
    <source>
        <dbReference type="Proteomes" id="UP000048289"/>
    </source>
</evidence>
<reference evidence="16 17" key="1">
    <citation type="submission" date="2015-03" db="EMBL/GenBank/DDBJ databases">
        <authorList>
            <consortium name="Pathogen Informatics"/>
        </authorList>
    </citation>
    <scope>NUCLEOTIDE SEQUENCE [LARGE SCALE GENOMIC DNA]</scope>
    <source>
        <strain evidence="10 20">Bir 172</strain>
        <strain evidence="9 22">Bir 185</strain>
        <strain evidence="8 21">Bir 187</strain>
        <strain evidence="11 16">D00501624</strain>
        <strain evidence="12 17">G09801536</strain>
        <strain evidence="6 19">G09901357</strain>
        <strain evidence="7 18">H09601792</strain>
    </source>
</reference>
<comment type="subcellular location">
    <subcellularLocation>
        <location evidence="5">Cytoplasm</location>
    </subcellularLocation>
</comment>
<protein>
    <recommendedName>
        <fullName evidence="5">Nucleoside triphosphate pyrophosphatase</fullName>
        <ecNumber evidence="5">3.6.1.9</ecNumber>
    </recommendedName>
    <alternativeName>
        <fullName evidence="5">Nucleotide pyrophosphatase</fullName>
        <shortName evidence="5">Nucleotide PPase</shortName>
    </alternativeName>
</protein>
<dbReference type="NCBIfam" id="TIGR00172">
    <property type="entry name" value="maf"/>
    <property type="match status" value="1"/>
</dbReference>
<dbReference type="EMBL" id="CFOE01000001">
    <property type="protein sequence ID" value="CFE34195.1"/>
    <property type="molecule type" value="Genomic_DNA"/>
</dbReference>
<comment type="catalytic activity">
    <reaction evidence="5">
        <text>a 2'-deoxyribonucleoside 5'-triphosphate + H2O = a 2'-deoxyribonucleoside 5'-phosphate + diphosphate + H(+)</text>
        <dbReference type="Rhea" id="RHEA:44644"/>
        <dbReference type="ChEBI" id="CHEBI:15377"/>
        <dbReference type="ChEBI" id="CHEBI:15378"/>
        <dbReference type="ChEBI" id="CHEBI:33019"/>
        <dbReference type="ChEBI" id="CHEBI:61560"/>
        <dbReference type="ChEBI" id="CHEBI:65317"/>
        <dbReference type="EC" id="3.6.1.9"/>
    </reaction>
</comment>
<dbReference type="PIRSF" id="PIRSF006305">
    <property type="entry name" value="Maf"/>
    <property type="match status" value="1"/>
</dbReference>
<reference evidence="14" key="5">
    <citation type="submission" date="2018-07" db="EMBL/GenBank/DDBJ databases">
        <authorList>
            <person name="Shah S."/>
            <person name="Brown T."/>
            <person name="Auld S."/>
            <person name="Bratton K."/>
            <person name="Narechania A."/>
            <person name="Mathema B."/>
            <person name="Gandhi N."/>
        </authorList>
    </citation>
    <scope>NUCLEOTIDE SEQUENCE</scope>
    <source>
        <strain evidence="14">32301_S10</strain>
    </source>
</reference>
<dbReference type="Gene3D" id="3.90.950.10">
    <property type="match status" value="1"/>
</dbReference>
<dbReference type="Proteomes" id="UP000046947">
    <property type="component" value="Unassembled WGS sequence"/>
</dbReference>
<dbReference type="AlphaFoldDB" id="A0A045JCU3"/>
<evidence type="ECO:0000313" key="7">
    <source>
        <dbReference type="EMBL" id="CFE46144.1"/>
    </source>
</evidence>
<dbReference type="PANTHER" id="PTHR43213">
    <property type="entry name" value="BIFUNCTIONAL DTTP/UTP PYROPHOSPHATASE/METHYLTRANSFERASE PROTEIN-RELATED"/>
    <property type="match status" value="1"/>
</dbReference>
<keyword evidence="4 5" id="KW-0546">Nucleotide metabolism</keyword>
<evidence type="ECO:0000313" key="15">
    <source>
        <dbReference type="EMBL" id="VCU51579.1"/>
    </source>
</evidence>
<dbReference type="Pfam" id="PF02545">
    <property type="entry name" value="Maf"/>
    <property type="match status" value="1"/>
</dbReference>
<dbReference type="Proteomes" id="UP000050164">
    <property type="component" value="Unassembled WGS sequence"/>
</dbReference>
<evidence type="ECO:0000313" key="12">
    <source>
        <dbReference type="EMBL" id="COU71467.1"/>
    </source>
</evidence>
<evidence type="ECO:0000313" key="8">
    <source>
        <dbReference type="EMBL" id="CKQ78364.1"/>
    </source>
</evidence>
<evidence type="ECO:0000256" key="2">
    <source>
        <dbReference type="ARBA" id="ARBA00022490"/>
    </source>
</evidence>
<evidence type="ECO:0000313" key="20">
    <source>
        <dbReference type="Proteomes" id="UP000048948"/>
    </source>
</evidence>
<name>A0A045JCU3_MYCTX</name>
<gene>
    <name evidence="13" type="primary">yhdE</name>
    <name evidence="6" type="synonym">maf</name>
    <name evidence="13" type="ORF">A4S10_03429</name>
    <name evidence="15" type="ORF">DKC2_3487</name>
    <name evidence="14" type="ORF">DSJ38_13060</name>
    <name evidence="11" type="ORF">ERS007661_02399</name>
    <name evidence="12" type="ORF">ERS007679_00217</name>
    <name evidence="6" type="ORF">ERS007681_00009</name>
    <name evidence="7" type="ORF">ERS007688_00027</name>
    <name evidence="10" type="ORF">ERS027646_01604</name>
    <name evidence="9" type="ORF">ERS027659_01588</name>
    <name evidence="8" type="ORF">ERS027661_00056</name>
</gene>
<evidence type="ECO:0000313" key="10">
    <source>
        <dbReference type="EMBL" id="CKS29516.1"/>
    </source>
</evidence>
<comment type="similarity">
    <text evidence="5">Belongs to the Maf family.</text>
</comment>
<dbReference type="SUPFAM" id="SSF52972">
    <property type="entry name" value="ITPase-like"/>
    <property type="match status" value="1"/>
</dbReference>
<evidence type="ECO:0000313" key="23">
    <source>
        <dbReference type="Proteomes" id="UP000189452"/>
    </source>
</evidence>
<dbReference type="Proteomes" id="UP000049023">
    <property type="component" value="Unassembled WGS sequence"/>
</dbReference>
<dbReference type="EMBL" id="CSAD01000013">
    <property type="protein sequence ID" value="COU71467.1"/>
    <property type="molecule type" value="Genomic_DNA"/>
</dbReference>
<dbReference type="SMR" id="A0A045JCU3"/>
<reference evidence="13 23" key="4">
    <citation type="submission" date="2017-02" db="EMBL/GenBank/DDBJ databases">
        <title>Protein polymorphisms may explain contrasting epidemiological fitness of two variants of a multidrug-resistant Mycobacterium tuberculosis strain.</title>
        <authorList>
            <person name="Bigi M.M."/>
            <person name="Lopez B."/>
            <person name="Blanco F.C."/>
            <person name="Sasiain M.C."/>
            <person name="De La Barrera S."/>
            <person name="Ritacco V."/>
            <person name="Bigi F."/>
            <person name="Soria M.A."/>
        </authorList>
    </citation>
    <scope>NUCLEOTIDE SEQUENCE [LARGE SCALE GENOMIC DNA]</scope>
    <source>
        <strain evidence="13 23">6548</strain>
    </source>
</reference>
<evidence type="ECO:0000313" key="6">
    <source>
        <dbReference type="EMBL" id="CFE34195.1"/>
    </source>
</evidence>
<evidence type="ECO:0000313" key="11">
    <source>
        <dbReference type="EMBL" id="CNV44495.1"/>
    </source>
</evidence>
<dbReference type="GO" id="GO:0047429">
    <property type="term" value="F:nucleoside triphosphate diphosphatase activity"/>
    <property type="evidence" value="ECO:0007669"/>
    <property type="project" value="UniProtKB-EC"/>
</dbReference>
<evidence type="ECO:0000313" key="16">
    <source>
        <dbReference type="Proteomes" id="UP000039217"/>
    </source>
</evidence>
<evidence type="ECO:0000313" key="14">
    <source>
        <dbReference type="EMBL" id="REQ51475.1"/>
    </source>
</evidence>
<reference evidence="15 25" key="6">
    <citation type="submission" date="2018-08" db="EMBL/GenBank/DDBJ databases">
        <authorList>
            <person name="Fokvardsen B D."/>
            <person name="Norman A."/>
        </authorList>
    </citation>
    <scope>NUCLEOTIDE SEQUENCE [LARGE SCALE GENOMIC DNA]</scope>
    <source>
        <strain evidence="15 25">DKC2</strain>
    </source>
</reference>
<organism evidence="13 23">
    <name type="scientific">Mycobacterium tuberculosis</name>
    <dbReference type="NCBI Taxonomy" id="1773"/>
    <lineage>
        <taxon>Bacteria</taxon>
        <taxon>Bacillati</taxon>
        <taxon>Actinomycetota</taxon>
        <taxon>Actinomycetes</taxon>
        <taxon>Mycobacteriales</taxon>
        <taxon>Mycobacteriaceae</taxon>
        <taxon>Mycobacterium</taxon>
        <taxon>Mycobacterium tuberculosis complex</taxon>
    </lineage>
</organism>
<dbReference type="FunFam" id="3.90.950.10:FF:000010">
    <property type="entry name" value="Nucleoside triphosphate pyrophosphatase"/>
    <property type="match status" value="1"/>
</dbReference>
<evidence type="ECO:0000313" key="9">
    <source>
        <dbReference type="EMBL" id="CKR51126.1"/>
    </source>
</evidence>
<dbReference type="EC" id="3.6.1.9" evidence="5"/>
<dbReference type="HAMAP" id="MF_00528">
    <property type="entry name" value="Maf"/>
    <property type="match status" value="1"/>
</dbReference>
<dbReference type="RefSeq" id="WP_003417146.1">
    <property type="nucleotide sequence ID" value="NZ_AP017901.1"/>
</dbReference>
<dbReference type="PANTHER" id="PTHR43213:SF5">
    <property type="entry name" value="BIFUNCTIONAL DTTP_UTP PYROPHOSPHATASE_METHYLTRANSFERASE PROTEIN-RELATED"/>
    <property type="match status" value="1"/>
</dbReference>
<dbReference type="EMBL" id="CQQC01000836">
    <property type="protein sequence ID" value="CNV44495.1"/>
    <property type="molecule type" value="Genomic_DNA"/>
</dbReference>
<accession>A0A045JCU3</accession>
<dbReference type="InterPro" id="IPR029001">
    <property type="entry name" value="ITPase-like_fam"/>
</dbReference>
<dbReference type="EMBL" id="CNFT01000305">
    <property type="protein sequence ID" value="CKR51126.1"/>
    <property type="molecule type" value="Genomic_DNA"/>
</dbReference>
<evidence type="ECO:0000256" key="1">
    <source>
        <dbReference type="ARBA" id="ARBA00001968"/>
    </source>
</evidence>
<evidence type="ECO:0000313" key="13">
    <source>
        <dbReference type="EMBL" id="OMH61239.1"/>
    </source>
</evidence>
<evidence type="ECO:0000313" key="21">
    <source>
        <dbReference type="Proteomes" id="UP000049023"/>
    </source>
</evidence>
<feature type="active site" description="Proton acceptor" evidence="5">
    <location>
        <position position="82"/>
    </location>
</feature>
<dbReference type="GeneID" id="45427278"/>
<evidence type="ECO:0000256" key="3">
    <source>
        <dbReference type="ARBA" id="ARBA00022801"/>
    </source>
</evidence>
<evidence type="ECO:0000313" key="25">
    <source>
        <dbReference type="Proteomes" id="UP000300237"/>
    </source>
</evidence>
<dbReference type="Proteomes" id="UP000189452">
    <property type="component" value="Chromosome"/>
</dbReference>
<dbReference type="EMBL" id="LWDQ01000001">
    <property type="protein sequence ID" value="OMH61239.1"/>
    <property type="molecule type" value="Genomic_DNA"/>
</dbReference>
<dbReference type="Proteomes" id="UP000256381">
    <property type="component" value="Unassembled WGS sequence"/>
</dbReference>
<dbReference type="OMA" id="VIGCDSV"/>
<evidence type="ECO:0000313" key="22">
    <source>
        <dbReference type="Proteomes" id="UP000050164"/>
    </source>
</evidence>
<keyword evidence="3 5" id="KW-0378">Hydrolase</keyword>
<evidence type="ECO:0000256" key="5">
    <source>
        <dbReference type="HAMAP-Rule" id="MF_00528"/>
    </source>
</evidence>
<dbReference type="EMBL" id="QTBD01000156">
    <property type="protein sequence ID" value="REQ51475.1"/>
    <property type="molecule type" value="Genomic_DNA"/>
</dbReference>
<dbReference type="Proteomes" id="UP000048948">
    <property type="component" value="Unassembled WGS sequence"/>
</dbReference>
<comment type="caution">
    <text evidence="5">Lacks conserved residue(s) required for the propagation of feature annotation.</text>
</comment>
<reference evidence="14 24" key="3">
    <citation type="journal article" date="2017" name="N. Engl. J. Med.">
        <title>Transmission of Extensively Drug-Resistant Tuberculosis in South Africa.</title>
        <authorList>
            <person name="Shah N.S."/>
            <person name="Auld S.C."/>
            <person name="Brust J.C."/>
            <person name="Mathema B."/>
            <person name="Ismail N."/>
            <person name="Moodley P."/>
            <person name="Mlisana K."/>
            <person name="Allana S."/>
            <person name="Campbell A."/>
            <person name="Mthiyane T."/>
            <person name="Morris N."/>
            <person name="Mpangase P."/>
            <person name="van der Meulen H."/>
            <person name="Omar S.V."/>
            <person name="Brown T.S."/>
            <person name="Narechania A."/>
            <person name="Shaskina E."/>
            <person name="Kapwata T."/>
            <person name="Kreiswirth B."/>
            <person name="Gandhi N.R."/>
        </authorList>
    </citation>
    <scope>NUCLEOTIDE SEQUENCE [LARGE SCALE GENOMIC DNA]</scope>
    <source>
        <strain evidence="14 24">32301_S10</strain>
    </source>
</reference>
<dbReference type="EMBL" id="CNGE01000243">
    <property type="protein sequence ID" value="CKS29516.1"/>
    <property type="molecule type" value="Genomic_DNA"/>
</dbReference>
<dbReference type="Proteomes" id="UP000039217">
    <property type="component" value="Unassembled WGS sequence"/>
</dbReference>
<dbReference type="GO" id="GO:0005737">
    <property type="term" value="C:cytoplasm"/>
    <property type="evidence" value="ECO:0007669"/>
    <property type="project" value="UniProtKB-SubCell"/>
</dbReference>
<dbReference type="Proteomes" id="UP000045842">
    <property type="component" value="Unassembled WGS sequence"/>
</dbReference>
<dbReference type="EMBL" id="CNFU01000004">
    <property type="protein sequence ID" value="CKQ78364.1"/>
    <property type="molecule type" value="Genomic_DNA"/>
</dbReference>
<evidence type="ECO:0000313" key="18">
    <source>
        <dbReference type="Proteomes" id="UP000046947"/>
    </source>
</evidence>
<dbReference type="GO" id="GO:0009117">
    <property type="term" value="P:nucleotide metabolic process"/>
    <property type="evidence" value="ECO:0007669"/>
    <property type="project" value="UniProtKB-KW"/>
</dbReference>
<reference evidence="13 23" key="2">
    <citation type="submission" date="2016-04" db="EMBL/GenBank/DDBJ databases">
        <authorList>
            <person name="Bigi M."/>
            <person name="Bigi F."/>
            <person name="Soria M.A."/>
        </authorList>
    </citation>
    <scope>NUCLEOTIDE SEQUENCE [LARGE SCALE GENOMIC DNA]</scope>
    <source>
        <strain evidence="13 23">6548</strain>
    </source>
</reference>
<dbReference type="EMBL" id="CFOH01000002">
    <property type="protein sequence ID" value="CFE46144.1"/>
    <property type="molecule type" value="Genomic_DNA"/>
</dbReference>
<comment type="catalytic activity">
    <reaction evidence="5">
        <text>a ribonucleoside 5'-triphosphate + H2O = a ribonucleoside 5'-phosphate + diphosphate + H(+)</text>
        <dbReference type="Rhea" id="RHEA:23996"/>
        <dbReference type="ChEBI" id="CHEBI:15377"/>
        <dbReference type="ChEBI" id="CHEBI:15378"/>
        <dbReference type="ChEBI" id="CHEBI:33019"/>
        <dbReference type="ChEBI" id="CHEBI:58043"/>
        <dbReference type="ChEBI" id="CHEBI:61557"/>
        <dbReference type="EC" id="3.6.1.9"/>
    </reaction>
</comment>
<dbReference type="Proteomes" id="UP000300237">
    <property type="component" value="Chromosome"/>
</dbReference>
<evidence type="ECO:0000313" key="17">
    <source>
        <dbReference type="Proteomes" id="UP000045842"/>
    </source>
</evidence>
<comment type="cofactor">
    <cofactor evidence="1 5">
        <name>a divalent metal cation</name>
        <dbReference type="ChEBI" id="CHEBI:60240"/>
    </cofactor>
</comment>
<evidence type="ECO:0000256" key="4">
    <source>
        <dbReference type="ARBA" id="ARBA00023080"/>
    </source>
</evidence>